<keyword evidence="2" id="KW-1185">Reference proteome</keyword>
<protein>
    <recommendedName>
        <fullName evidence="3">DDE-1 domain-containing protein</fullName>
    </recommendedName>
</protein>
<evidence type="ECO:0000313" key="1">
    <source>
        <dbReference type="EMBL" id="KAL3093160.1"/>
    </source>
</evidence>
<reference evidence="1 2" key="1">
    <citation type="submission" date="2024-10" db="EMBL/GenBank/DDBJ databases">
        <authorList>
            <person name="Kim D."/>
        </authorList>
    </citation>
    <scope>NUCLEOTIDE SEQUENCE [LARGE SCALE GENOMIC DNA]</scope>
    <source>
        <strain evidence="1">BH-2024</strain>
    </source>
</reference>
<evidence type="ECO:0008006" key="3">
    <source>
        <dbReference type="Google" id="ProtNLM"/>
    </source>
</evidence>
<dbReference type="AlphaFoldDB" id="A0ABD2JRJ5"/>
<evidence type="ECO:0000313" key="2">
    <source>
        <dbReference type="Proteomes" id="UP001620626"/>
    </source>
</evidence>
<comment type="caution">
    <text evidence="1">The sequence shown here is derived from an EMBL/GenBank/DDBJ whole genome shotgun (WGS) entry which is preliminary data.</text>
</comment>
<organism evidence="1 2">
    <name type="scientific">Heterodera trifolii</name>
    <dbReference type="NCBI Taxonomy" id="157864"/>
    <lineage>
        <taxon>Eukaryota</taxon>
        <taxon>Metazoa</taxon>
        <taxon>Ecdysozoa</taxon>
        <taxon>Nematoda</taxon>
        <taxon>Chromadorea</taxon>
        <taxon>Rhabditida</taxon>
        <taxon>Tylenchina</taxon>
        <taxon>Tylenchomorpha</taxon>
        <taxon>Tylenchoidea</taxon>
        <taxon>Heteroderidae</taxon>
        <taxon>Heteroderinae</taxon>
        <taxon>Heterodera</taxon>
    </lineage>
</organism>
<accession>A0ABD2JRJ5</accession>
<name>A0ABD2JRJ5_9BILA</name>
<proteinExistence type="predicted"/>
<dbReference type="Proteomes" id="UP001620626">
    <property type="component" value="Unassembled WGS sequence"/>
</dbReference>
<dbReference type="EMBL" id="JBICBT010000917">
    <property type="protein sequence ID" value="KAL3093160.1"/>
    <property type="molecule type" value="Genomic_DNA"/>
</dbReference>
<sequence length="251" mass="28775">MTRRDFDAAGFRRGGILTARLFSYTHVYAVDETAVWLDSGGGTCVAEKGSKTVTVLNTGHEKARVTVLLTARSDGTKMRPFVLLPRKRPVPNIIDRFRKTLVLSWCGRTWMDNDLTTEYLEKIFGNFHFGARLLVWDSFRCHISEDTKKTLRRWPFTLRSFRVAPPNTFRRQMSADGAIPNGLALLKQRRQEEEVLKMVEEIDLGEDESDEEIDVELIALKNRRTLDYGGQYVGRDYGLRKKSARDPQAVD</sequence>
<gene>
    <name evidence="1" type="ORF">niasHT_022610</name>
</gene>